<accession>A0A1E5L6Y0</accession>
<dbReference type="InterPro" id="IPR003797">
    <property type="entry name" value="DegV"/>
</dbReference>
<dbReference type="PANTHER" id="PTHR33434:SF2">
    <property type="entry name" value="FATTY ACID-BINDING PROTEIN TM_1468"/>
    <property type="match status" value="1"/>
</dbReference>
<dbReference type="NCBIfam" id="TIGR00762">
    <property type="entry name" value="DegV"/>
    <property type="match status" value="1"/>
</dbReference>
<reference evidence="2 3" key="1">
    <citation type="submission" date="2016-09" db="EMBL/GenBank/DDBJ databases">
        <title>Desulfuribacillus arsenicus sp. nov., an obligately anaerobic, dissimilatory arsenic- and antimonate-reducing bacterium isolated from anoxic sediments.</title>
        <authorList>
            <person name="Abin C.A."/>
            <person name="Hollibaugh J.T."/>
        </authorList>
    </citation>
    <scope>NUCLEOTIDE SEQUENCE [LARGE SCALE GENOMIC DNA]</scope>
    <source>
        <strain evidence="2 3">MLFW-2</strain>
    </source>
</reference>
<keyword evidence="3" id="KW-1185">Reference proteome</keyword>
<dbReference type="EMBL" id="MJAT01000012">
    <property type="protein sequence ID" value="OEH85764.1"/>
    <property type="molecule type" value="Genomic_DNA"/>
</dbReference>
<evidence type="ECO:0000313" key="2">
    <source>
        <dbReference type="EMBL" id="OEH85764.1"/>
    </source>
</evidence>
<dbReference type="AlphaFoldDB" id="A0A1E5L6Y0"/>
<evidence type="ECO:0008006" key="4">
    <source>
        <dbReference type="Google" id="ProtNLM"/>
    </source>
</evidence>
<sequence>MMSIKIVIDSTADLTDEVLQEYGIERVSLKVHFKEQTYRDWVDIQPKQFYHLLSEAKDLPTTSQPSPGEFIEIYKRLAETEQDITIISLHIGAKLSGTFQSAILAKSMLPEIDINVIDTKQATCGIGLLAITAAKAAKAGKTKEEILAIIDNIIGNQRTLFMVDTLDYLHKGGRIGKASALIGSLLNIKPILSLDEEGGVMPVDKARGKKKAEKTILQILKNNYGDVPLTVALCHANCLETIEEFAQQMRSEFSISDIIYCDIGPVIGTHVGAGTWGVIVHETHFSEL</sequence>
<evidence type="ECO:0000256" key="1">
    <source>
        <dbReference type="ARBA" id="ARBA00023121"/>
    </source>
</evidence>
<comment type="caution">
    <text evidence="2">The sequence shown here is derived from an EMBL/GenBank/DDBJ whole genome shotgun (WGS) entry which is preliminary data.</text>
</comment>
<dbReference type="GO" id="GO:0008289">
    <property type="term" value="F:lipid binding"/>
    <property type="evidence" value="ECO:0007669"/>
    <property type="project" value="UniProtKB-KW"/>
</dbReference>
<name>A0A1E5L6Y0_9FIRM</name>
<evidence type="ECO:0000313" key="3">
    <source>
        <dbReference type="Proteomes" id="UP000095255"/>
    </source>
</evidence>
<dbReference type="PANTHER" id="PTHR33434">
    <property type="entry name" value="DEGV DOMAIN-CONTAINING PROTEIN DR_1986-RELATED"/>
    <property type="match status" value="1"/>
</dbReference>
<dbReference type="Gene3D" id="3.40.50.10170">
    <property type="match status" value="1"/>
</dbReference>
<dbReference type="Proteomes" id="UP000095255">
    <property type="component" value="Unassembled WGS sequence"/>
</dbReference>
<dbReference type="InterPro" id="IPR050270">
    <property type="entry name" value="DegV_domain_contain"/>
</dbReference>
<dbReference type="Pfam" id="PF02645">
    <property type="entry name" value="DegV"/>
    <property type="match status" value="1"/>
</dbReference>
<keyword evidence="1" id="KW-0446">Lipid-binding</keyword>
<protein>
    <recommendedName>
        <fullName evidence="4">EDD domain protein</fullName>
    </recommendedName>
</protein>
<organism evidence="2 3">
    <name type="scientific">Desulfuribacillus stibiiarsenatis</name>
    <dbReference type="NCBI Taxonomy" id="1390249"/>
    <lineage>
        <taxon>Bacteria</taxon>
        <taxon>Bacillati</taxon>
        <taxon>Bacillota</taxon>
        <taxon>Desulfuribacillia</taxon>
        <taxon>Desulfuribacillales</taxon>
        <taxon>Desulfuribacillaceae</taxon>
        <taxon>Desulfuribacillus</taxon>
    </lineage>
</organism>
<dbReference type="OrthoDB" id="9780660at2"/>
<dbReference type="InterPro" id="IPR043168">
    <property type="entry name" value="DegV_C"/>
</dbReference>
<dbReference type="PROSITE" id="PS51482">
    <property type="entry name" value="DEGV"/>
    <property type="match status" value="1"/>
</dbReference>
<dbReference type="Gene3D" id="3.30.1180.10">
    <property type="match status" value="1"/>
</dbReference>
<dbReference type="SUPFAM" id="SSF82549">
    <property type="entry name" value="DAK1/DegV-like"/>
    <property type="match status" value="1"/>
</dbReference>
<proteinExistence type="predicted"/>
<dbReference type="STRING" id="1390249.BHU72_02995"/>
<gene>
    <name evidence="2" type="ORF">BHU72_02995</name>
</gene>